<dbReference type="SUPFAM" id="SSF52540">
    <property type="entry name" value="P-loop containing nucleoside triphosphate hydrolases"/>
    <property type="match status" value="1"/>
</dbReference>
<dbReference type="InterPro" id="IPR056884">
    <property type="entry name" value="NPHP3-like_N"/>
</dbReference>
<name>A0AAD6ZJJ3_9AGAR</name>
<sequence>MVYGSKKLHTQIPLTYLLLFSPAVDRDTIIAWYSPLNFFLPQADVFRGHQSGTGAWFLKHKVFQEWKSMSGKILWCPGMPGAGKTVLSSVVVHHLRTNPPTDNIGVAAIYLNHKESVEHSPSKLLAGLWRQLIFRKSISPEIQKLYEDHCEPHTRPSAAEDLAVLRSVVSEYSKVFVVVDALDE</sequence>
<dbReference type="EMBL" id="JARIHO010000043">
    <property type="protein sequence ID" value="KAJ7325920.1"/>
    <property type="molecule type" value="Genomic_DNA"/>
</dbReference>
<dbReference type="AlphaFoldDB" id="A0AAD6ZJJ3"/>
<dbReference type="InterPro" id="IPR027417">
    <property type="entry name" value="P-loop_NTPase"/>
</dbReference>
<organism evidence="3 4">
    <name type="scientific">Mycena albidolilacea</name>
    <dbReference type="NCBI Taxonomy" id="1033008"/>
    <lineage>
        <taxon>Eukaryota</taxon>
        <taxon>Fungi</taxon>
        <taxon>Dikarya</taxon>
        <taxon>Basidiomycota</taxon>
        <taxon>Agaricomycotina</taxon>
        <taxon>Agaricomycetes</taxon>
        <taxon>Agaricomycetidae</taxon>
        <taxon>Agaricales</taxon>
        <taxon>Marasmiineae</taxon>
        <taxon>Mycenaceae</taxon>
        <taxon>Mycena</taxon>
    </lineage>
</organism>
<dbReference type="Pfam" id="PF24883">
    <property type="entry name" value="NPHP3_N"/>
    <property type="match status" value="1"/>
</dbReference>
<protein>
    <recommendedName>
        <fullName evidence="2">Nephrocystin 3-like N-terminal domain-containing protein</fullName>
    </recommendedName>
</protein>
<reference evidence="3" key="1">
    <citation type="submission" date="2023-03" db="EMBL/GenBank/DDBJ databases">
        <title>Massive genome expansion in bonnet fungi (Mycena s.s.) driven by repeated elements and novel gene families across ecological guilds.</title>
        <authorList>
            <consortium name="Lawrence Berkeley National Laboratory"/>
            <person name="Harder C.B."/>
            <person name="Miyauchi S."/>
            <person name="Viragh M."/>
            <person name="Kuo A."/>
            <person name="Thoen E."/>
            <person name="Andreopoulos B."/>
            <person name="Lu D."/>
            <person name="Skrede I."/>
            <person name="Drula E."/>
            <person name="Henrissat B."/>
            <person name="Morin E."/>
            <person name="Kohler A."/>
            <person name="Barry K."/>
            <person name="LaButti K."/>
            <person name="Morin E."/>
            <person name="Salamov A."/>
            <person name="Lipzen A."/>
            <person name="Mereny Z."/>
            <person name="Hegedus B."/>
            <person name="Baldrian P."/>
            <person name="Stursova M."/>
            <person name="Weitz H."/>
            <person name="Taylor A."/>
            <person name="Grigoriev I.V."/>
            <person name="Nagy L.G."/>
            <person name="Martin F."/>
            <person name="Kauserud H."/>
        </authorList>
    </citation>
    <scope>NUCLEOTIDE SEQUENCE</scope>
    <source>
        <strain evidence="3">CBHHK002</strain>
    </source>
</reference>
<evidence type="ECO:0000313" key="3">
    <source>
        <dbReference type="EMBL" id="KAJ7325920.1"/>
    </source>
</evidence>
<accession>A0AAD6ZJJ3</accession>
<feature type="domain" description="Nephrocystin 3-like N-terminal" evidence="2">
    <location>
        <begin position="52"/>
        <end position="184"/>
    </location>
</feature>
<comment type="caution">
    <text evidence="3">The sequence shown here is derived from an EMBL/GenBank/DDBJ whole genome shotgun (WGS) entry which is preliminary data.</text>
</comment>
<keyword evidence="4" id="KW-1185">Reference proteome</keyword>
<evidence type="ECO:0000313" key="4">
    <source>
        <dbReference type="Proteomes" id="UP001218218"/>
    </source>
</evidence>
<evidence type="ECO:0000256" key="1">
    <source>
        <dbReference type="ARBA" id="ARBA00022737"/>
    </source>
</evidence>
<proteinExistence type="predicted"/>
<evidence type="ECO:0000259" key="2">
    <source>
        <dbReference type="Pfam" id="PF24883"/>
    </source>
</evidence>
<dbReference type="Gene3D" id="3.40.50.300">
    <property type="entry name" value="P-loop containing nucleotide triphosphate hydrolases"/>
    <property type="match status" value="1"/>
</dbReference>
<dbReference type="PANTHER" id="PTHR10039">
    <property type="entry name" value="AMELOGENIN"/>
    <property type="match status" value="1"/>
</dbReference>
<dbReference type="PANTHER" id="PTHR10039:SF15">
    <property type="entry name" value="NACHT DOMAIN-CONTAINING PROTEIN"/>
    <property type="match status" value="1"/>
</dbReference>
<gene>
    <name evidence="3" type="ORF">DFH08DRAFT_343000</name>
</gene>
<dbReference type="Proteomes" id="UP001218218">
    <property type="component" value="Unassembled WGS sequence"/>
</dbReference>
<keyword evidence="1" id="KW-0677">Repeat</keyword>